<dbReference type="SUPFAM" id="SSF48613">
    <property type="entry name" value="Heme oxygenase-like"/>
    <property type="match status" value="1"/>
</dbReference>
<dbReference type="RefSeq" id="WP_081354416.1">
    <property type="nucleotide sequence ID" value="NZ_CP087202.1"/>
</dbReference>
<protein>
    <recommendedName>
        <fullName evidence="5">Iron-containing redox enzyme</fullName>
    </recommendedName>
</protein>
<accession>A0A1H2A9J5</accession>
<organism evidence="2 3">
    <name type="scientific">Pseudomonas asplenii</name>
    <dbReference type="NCBI Taxonomy" id="53407"/>
    <lineage>
        <taxon>Bacteria</taxon>
        <taxon>Pseudomonadati</taxon>
        <taxon>Pseudomonadota</taxon>
        <taxon>Gammaproteobacteria</taxon>
        <taxon>Pseudomonadales</taxon>
        <taxon>Pseudomonadaceae</taxon>
        <taxon>Pseudomonas</taxon>
    </lineage>
</organism>
<name>A0A1H6NMT1_9PSED</name>
<evidence type="ECO:0000313" key="1">
    <source>
        <dbReference type="EMBL" id="SDT42534.1"/>
    </source>
</evidence>
<keyword evidence="4" id="KW-1185">Reference proteome</keyword>
<dbReference type="Proteomes" id="UP000182272">
    <property type="component" value="Chromosome I"/>
</dbReference>
<evidence type="ECO:0000313" key="3">
    <source>
        <dbReference type="Proteomes" id="UP000182272"/>
    </source>
</evidence>
<proteinExistence type="predicted"/>
<reference evidence="4" key="2">
    <citation type="submission" date="2016-10" db="EMBL/GenBank/DDBJ databases">
        <authorList>
            <person name="Varghese N."/>
            <person name="Submissions S."/>
        </authorList>
    </citation>
    <scope>NUCLEOTIDE SEQUENCE [LARGE SCALE GENOMIC DNA]</scope>
    <source>
        <strain evidence="4">ATCC 23835</strain>
    </source>
</reference>
<dbReference type="OrthoDB" id="9132368at2"/>
<evidence type="ECO:0000313" key="2">
    <source>
        <dbReference type="EMBL" id="SEI14933.1"/>
    </source>
</evidence>
<sequence length="242" mass="27886">MSRRIKALAQNVATHPALNNDFYERWIGGALDVRDLEIFARNYWSRTVNTSTMVARSLIHASHLSAKVEIARHLFYEFGQGHLAKAHIVLLQNYLLDLLSRATGRAYSMVDLEHVPVLATTRYFIKEQQDLYQQEGQPGGSLRVLGALLAQQWLAFSMLTRLYEGARNYKFLYASDDDFHQHCEYFYVHIADAEKDHKEQAIRAASAECKTLEDFEYLSTAFSNFLHVTELYWRGISRAMKG</sequence>
<dbReference type="InterPro" id="IPR016084">
    <property type="entry name" value="Haem_Oase-like_multi-hlx"/>
</dbReference>
<dbReference type="EMBL" id="LT629777">
    <property type="protein sequence ID" value="SDT42534.1"/>
    <property type="molecule type" value="Genomic_DNA"/>
</dbReference>
<evidence type="ECO:0000313" key="4">
    <source>
        <dbReference type="Proteomes" id="UP000199524"/>
    </source>
</evidence>
<evidence type="ECO:0008006" key="5">
    <source>
        <dbReference type="Google" id="ProtNLM"/>
    </source>
</evidence>
<gene>
    <name evidence="2" type="ORF">SAMN05216581_2858</name>
    <name evidence="1" type="ORF">SAMN05216598_5644</name>
</gene>
<dbReference type="Gene3D" id="1.20.910.10">
    <property type="entry name" value="Heme oxygenase-like"/>
    <property type="match status" value="1"/>
</dbReference>
<accession>A0A1H6NMT1</accession>
<dbReference type="AlphaFoldDB" id="A0A1H6NMT1"/>
<reference evidence="2 3" key="1">
    <citation type="submission" date="2016-10" db="EMBL/GenBank/DDBJ databases">
        <authorList>
            <person name="de Groot N.N."/>
        </authorList>
    </citation>
    <scope>NUCLEOTIDE SEQUENCE [LARGE SCALE GENOMIC DNA]</scope>
    <source>
        <strain evidence="1">ATCC 23835</strain>
        <strain evidence="2 3">LMG 2158</strain>
    </source>
</reference>
<dbReference type="EMBL" id="LT629972">
    <property type="protein sequence ID" value="SEI14933.1"/>
    <property type="molecule type" value="Genomic_DNA"/>
</dbReference>
<dbReference type="GeneID" id="300210480"/>
<dbReference type="Proteomes" id="UP000199524">
    <property type="component" value="Chromosome I"/>
</dbReference>